<dbReference type="EMBL" id="CP021417">
    <property type="protein sequence ID" value="ARU46773.1"/>
    <property type="molecule type" value="Genomic_DNA"/>
</dbReference>
<dbReference type="InterPro" id="IPR050229">
    <property type="entry name" value="GlpE_sulfurtransferase"/>
</dbReference>
<evidence type="ECO:0000313" key="1">
    <source>
        <dbReference type="EMBL" id="ARU46773.1"/>
    </source>
</evidence>
<reference evidence="1 2" key="4">
    <citation type="journal article" date="2020" name="PLoS ONE">
        <title>Taxonomic classification of strain PO100/5 shows a broader geographic distribution and genetic markers of the recently described Corynebacterium silvaticum.</title>
        <authorList>
            <person name="Viana M.V.C."/>
            <person name="Profeta R."/>
            <person name="da Silva A.L."/>
            <person name="Hurtado R."/>
            <person name="Cerqueira J.C."/>
            <person name="Ribeiro B.F.S."/>
            <person name="Almeida M.O."/>
            <person name="Morais-Rodrigues F."/>
            <person name="Soares S.C."/>
            <person name="Oliveira M."/>
            <person name="Tavares L."/>
            <person name="Figueiredo H."/>
            <person name="Wattam A.R."/>
            <person name="Barh D."/>
            <person name="Ghosh P."/>
            <person name="Silva A."/>
            <person name="Azevedo V."/>
        </authorList>
    </citation>
    <scope>NUCLEOTIDE SEQUENCE [LARGE SCALE GENOMIC DNA]</scope>
    <source>
        <strain evidence="1 2">PO100/5</strain>
    </source>
</reference>
<dbReference type="InterPro" id="IPR001763">
    <property type="entry name" value="Rhodanese-like_dom"/>
</dbReference>
<reference evidence="1 2" key="2">
    <citation type="journal article" date="2020" name="Antonie Van Leeuwenhoek">
        <title>Phylogenomic characterisation of a novel corynebacterial species pathogenic to animals.</title>
        <authorList>
            <person name="Moller J."/>
            <person name="Musella L."/>
            <person name="Melnikov V."/>
            <person name="Geissdorfer W."/>
            <person name="Burkovski A."/>
            <person name="Sangal V."/>
        </authorList>
    </citation>
    <scope>NUCLEOTIDE SEQUENCE [LARGE SCALE GENOMIC DNA]</scope>
    <source>
        <strain evidence="1 2">PO100/5</strain>
    </source>
</reference>
<dbReference type="Proteomes" id="UP000195652">
    <property type="component" value="Chromosome"/>
</dbReference>
<dbReference type="Pfam" id="PF00581">
    <property type="entry name" value="Rhodanese"/>
    <property type="match status" value="1"/>
</dbReference>
<name>A0A7Y4P9N1_9CORY</name>
<reference evidence="1 2" key="3">
    <citation type="journal article" date="2020" name="Int. J. Syst. Evol. Microbiol.">
        <title>Corynebacterium silvaticum sp. nov., a unique group of NTTB corynebacteria in wild boar and roe deer.</title>
        <authorList>
            <person name="Dangel A."/>
            <person name="Berger A."/>
            <person name="Rau J."/>
            <person name="Eisenberg T."/>
            <person name="Kampfer P."/>
            <person name="Margos G."/>
            <person name="Contzen M."/>
            <person name="Busse H.J."/>
            <person name="Konrad R."/>
            <person name="Peters M."/>
            <person name="Sting R."/>
            <person name="Sing A."/>
        </authorList>
    </citation>
    <scope>NUCLEOTIDE SEQUENCE [LARGE SCALE GENOMIC DNA]</scope>
    <source>
        <strain evidence="1 2">PO100/5</strain>
    </source>
</reference>
<dbReference type="Gene3D" id="3.40.250.10">
    <property type="entry name" value="Rhodanese-like domain"/>
    <property type="match status" value="1"/>
</dbReference>
<accession>A0A7Y4P9N1</accession>
<gene>
    <name evidence="1" type="ORF">CBE74_10305</name>
</gene>
<dbReference type="AlphaFoldDB" id="A0A7Y4P9N1"/>
<keyword evidence="2" id="KW-1185">Reference proteome</keyword>
<dbReference type="InterPro" id="IPR036873">
    <property type="entry name" value="Rhodanese-like_dom_sf"/>
</dbReference>
<evidence type="ECO:0000313" key="2">
    <source>
        <dbReference type="Proteomes" id="UP000195652"/>
    </source>
</evidence>
<dbReference type="OrthoDB" id="9800872at2"/>
<dbReference type="PANTHER" id="PTHR43031">
    <property type="entry name" value="FAD-DEPENDENT OXIDOREDUCTASE"/>
    <property type="match status" value="1"/>
</dbReference>
<sequence length="94" mass="10178">MEVSVRDIPQGAQLIDVREADEYAEVHALGAVNIPMSEFTVRLNEVDTEQDVYVLCKSGGRSSRVVEYLAARDIKAINVAGGTDGWVDAGLPTE</sequence>
<protein>
    <submittedName>
        <fullName evidence="1">Rhodanese-like domain-containing protein</fullName>
    </submittedName>
</protein>
<dbReference type="KEGG" id="csil:CBE74_10305"/>
<dbReference type="SMART" id="SM00450">
    <property type="entry name" value="RHOD"/>
    <property type="match status" value="1"/>
</dbReference>
<dbReference type="GeneID" id="75008613"/>
<dbReference type="PROSITE" id="PS50206">
    <property type="entry name" value="RHODANESE_3"/>
    <property type="match status" value="1"/>
</dbReference>
<proteinExistence type="predicted"/>
<dbReference type="PANTHER" id="PTHR43031:SF17">
    <property type="entry name" value="SULFURTRANSFERASE YTWF-RELATED"/>
    <property type="match status" value="1"/>
</dbReference>
<dbReference type="CDD" id="cd00158">
    <property type="entry name" value="RHOD"/>
    <property type="match status" value="1"/>
</dbReference>
<dbReference type="SUPFAM" id="SSF52821">
    <property type="entry name" value="Rhodanese/Cell cycle control phosphatase"/>
    <property type="match status" value="1"/>
</dbReference>
<dbReference type="RefSeq" id="WP_087454557.1">
    <property type="nucleotide sequence ID" value="NZ_CP021417.2"/>
</dbReference>
<organism evidence="1 2">
    <name type="scientific">Corynebacterium silvaticum</name>
    <dbReference type="NCBI Taxonomy" id="2320431"/>
    <lineage>
        <taxon>Bacteria</taxon>
        <taxon>Bacillati</taxon>
        <taxon>Actinomycetota</taxon>
        <taxon>Actinomycetes</taxon>
        <taxon>Mycobacteriales</taxon>
        <taxon>Corynebacteriaceae</taxon>
        <taxon>Corynebacterium</taxon>
    </lineage>
</organism>
<reference evidence="1 2" key="1">
    <citation type="journal article" date="2014" name="BMC Vet. Res.">
        <title>First report of Corynebacterium pseudotuberculosis from caseous lymphadenitis lesions in Black Alentejano pig (Sus scrofa domesticus).</title>
        <authorList>
            <person name="Oliveira M."/>
            <person name="Barroco C."/>
            <person name="Mottola C."/>
            <person name="Santos R."/>
            <person name="Lemsaddek A."/>
            <person name="Tavares L."/>
            <person name="Semedo-Lemsaddek T."/>
        </authorList>
    </citation>
    <scope>NUCLEOTIDE SEQUENCE [LARGE SCALE GENOMIC DNA]</scope>
    <source>
        <strain evidence="1 2">PO100/5</strain>
    </source>
</reference>